<feature type="domain" description="SAICAR synthetase/ADE2 N-terminal" evidence="9">
    <location>
        <begin position="12"/>
        <end position="81"/>
    </location>
</feature>
<proteinExistence type="inferred from homology"/>
<keyword evidence="7" id="KW-0067">ATP-binding</keyword>
<name>A0ABM8GI90_9MICO</name>
<dbReference type="Gene3D" id="3.30.200.20">
    <property type="entry name" value="Phosphorylase Kinase, domain 1"/>
    <property type="match status" value="1"/>
</dbReference>
<evidence type="ECO:0000256" key="1">
    <source>
        <dbReference type="ARBA" id="ARBA00004672"/>
    </source>
</evidence>
<protein>
    <recommendedName>
        <fullName evidence="3">phosphoribosylaminoimidazolesuccinocarboxamide synthase</fullName>
        <ecNumber evidence="3">6.3.2.6</ecNumber>
    </recommendedName>
</protein>
<dbReference type="Proteomes" id="UP001321486">
    <property type="component" value="Chromosome"/>
</dbReference>
<keyword evidence="6" id="KW-0658">Purine biosynthesis</keyword>
<keyword evidence="5" id="KW-0547">Nucleotide-binding</keyword>
<dbReference type="PANTHER" id="PTHR43700">
    <property type="entry name" value="PHOSPHORIBOSYLAMINOIMIDAZOLE-SUCCINOCARBOXAMIDE SYNTHASE"/>
    <property type="match status" value="1"/>
</dbReference>
<dbReference type="Pfam" id="PF01259">
    <property type="entry name" value="SAICAR_synt"/>
    <property type="match status" value="1"/>
</dbReference>
<dbReference type="InterPro" id="IPR028923">
    <property type="entry name" value="SAICAR_synt/ADE2_N"/>
</dbReference>
<comment type="similarity">
    <text evidence="2">Belongs to the SAICAR synthetase family.</text>
</comment>
<dbReference type="PANTHER" id="PTHR43700:SF1">
    <property type="entry name" value="PHOSPHORIBOSYLAMINOIMIDAZOLE-SUCCINOCARBOXAMIDE SYNTHASE"/>
    <property type="match status" value="1"/>
</dbReference>
<dbReference type="EC" id="6.3.2.6" evidence="3"/>
<gene>
    <name evidence="10" type="ORF">GCM10025867_03430</name>
</gene>
<evidence type="ECO:0000313" key="10">
    <source>
        <dbReference type="EMBL" id="BDZ48102.1"/>
    </source>
</evidence>
<dbReference type="SUPFAM" id="SSF56104">
    <property type="entry name" value="SAICAR synthase-like"/>
    <property type="match status" value="1"/>
</dbReference>
<sequence>MSAPALPGWSHVYSGKVRDLYVPEGFTGLGDAPAVLVVASDRVSAFDFVLEPGITDKGALLTALSTWWFGELHDVANHLLDPALSPRPCRRRSAIGPCS</sequence>
<evidence type="ECO:0000256" key="6">
    <source>
        <dbReference type="ARBA" id="ARBA00022755"/>
    </source>
</evidence>
<organism evidence="10 11">
    <name type="scientific">Frondihabitans sucicola</name>
    <dbReference type="NCBI Taxonomy" id="1268041"/>
    <lineage>
        <taxon>Bacteria</taxon>
        <taxon>Bacillati</taxon>
        <taxon>Actinomycetota</taxon>
        <taxon>Actinomycetes</taxon>
        <taxon>Micrococcales</taxon>
        <taxon>Microbacteriaceae</taxon>
        <taxon>Frondihabitans</taxon>
    </lineage>
</organism>
<evidence type="ECO:0000256" key="7">
    <source>
        <dbReference type="ARBA" id="ARBA00022840"/>
    </source>
</evidence>
<evidence type="ECO:0000259" key="9">
    <source>
        <dbReference type="Pfam" id="PF01259"/>
    </source>
</evidence>
<comment type="pathway">
    <text evidence="1">Purine metabolism; IMP biosynthesis via de novo pathway; 5-amino-1-(5-phospho-D-ribosyl)imidazole-4-carboxamide from 5-amino-1-(5-phospho-D-ribosyl)imidazole-4-carboxylate: step 1/2.</text>
</comment>
<keyword evidence="4" id="KW-0436">Ligase</keyword>
<comment type="catalytic activity">
    <reaction evidence="8">
        <text>5-amino-1-(5-phospho-D-ribosyl)imidazole-4-carboxylate + L-aspartate + ATP = (2S)-2-[5-amino-1-(5-phospho-beta-D-ribosyl)imidazole-4-carboxamido]succinate + ADP + phosphate + 2 H(+)</text>
        <dbReference type="Rhea" id="RHEA:22628"/>
        <dbReference type="ChEBI" id="CHEBI:15378"/>
        <dbReference type="ChEBI" id="CHEBI:29991"/>
        <dbReference type="ChEBI" id="CHEBI:30616"/>
        <dbReference type="ChEBI" id="CHEBI:43474"/>
        <dbReference type="ChEBI" id="CHEBI:58443"/>
        <dbReference type="ChEBI" id="CHEBI:77657"/>
        <dbReference type="ChEBI" id="CHEBI:456216"/>
        <dbReference type="EC" id="6.3.2.6"/>
    </reaction>
</comment>
<evidence type="ECO:0000313" key="11">
    <source>
        <dbReference type="Proteomes" id="UP001321486"/>
    </source>
</evidence>
<keyword evidence="11" id="KW-1185">Reference proteome</keyword>
<accession>A0ABM8GI90</accession>
<evidence type="ECO:0000256" key="8">
    <source>
        <dbReference type="ARBA" id="ARBA00048475"/>
    </source>
</evidence>
<evidence type="ECO:0000256" key="4">
    <source>
        <dbReference type="ARBA" id="ARBA00022598"/>
    </source>
</evidence>
<dbReference type="EMBL" id="AP027732">
    <property type="protein sequence ID" value="BDZ48102.1"/>
    <property type="molecule type" value="Genomic_DNA"/>
</dbReference>
<evidence type="ECO:0000256" key="2">
    <source>
        <dbReference type="ARBA" id="ARBA00010190"/>
    </source>
</evidence>
<evidence type="ECO:0000256" key="3">
    <source>
        <dbReference type="ARBA" id="ARBA00012217"/>
    </source>
</evidence>
<reference evidence="11" key="1">
    <citation type="journal article" date="2019" name="Int. J. Syst. Evol. Microbiol.">
        <title>The Global Catalogue of Microorganisms (GCM) 10K type strain sequencing project: providing services to taxonomists for standard genome sequencing and annotation.</title>
        <authorList>
            <consortium name="The Broad Institute Genomics Platform"/>
            <consortium name="The Broad Institute Genome Sequencing Center for Infectious Disease"/>
            <person name="Wu L."/>
            <person name="Ma J."/>
        </authorList>
    </citation>
    <scope>NUCLEOTIDE SEQUENCE [LARGE SCALE GENOMIC DNA]</scope>
    <source>
        <strain evidence="11">NBRC 108728</strain>
    </source>
</reference>
<evidence type="ECO:0000256" key="5">
    <source>
        <dbReference type="ARBA" id="ARBA00022741"/>
    </source>
</evidence>